<dbReference type="EMBL" id="CP061171">
    <property type="protein sequence ID" value="QNR86755.1"/>
    <property type="molecule type" value="Genomic_DNA"/>
</dbReference>
<name>A0ABX6TPC2_9SPHI</name>
<keyword evidence="2" id="KW-1185">Reference proteome</keyword>
<organism evidence="1 2">
    <name type="scientific">Pedobacter riviphilus</name>
    <dbReference type="NCBI Taxonomy" id="2766984"/>
    <lineage>
        <taxon>Bacteria</taxon>
        <taxon>Pseudomonadati</taxon>
        <taxon>Bacteroidota</taxon>
        <taxon>Sphingobacteriia</taxon>
        <taxon>Sphingobacteriales</taxon>
        <taxon>Sphingobacteriaceae</taxon>
        <taxon>Pedobacter</taxon>
    </lineage>
</organism>
<sequence length="150" mass="17159">MKEVYYVYNNEAIASCVFLSILNKIEGLDIARSCLVLPFLLDDRTVSYLSKKQDTELVLEEMIKDQPRLFASFNKRYLSLLPVTINSLTILNASNQINIGSEIVISVALDSDDKTLGDRFNKIREVIPTFLSMIEKYSTIQLYKILKVQL</sequence>
<gene>
    <name evidence="1" type="ORF">H9N25_10400</name>
</gene>
<dbReference type="Pfam" id="PF20131">
    <property type="entry name" value="MC3"/>
    <property type="match status" value="1"/>
</dbReference>
<dbReference type="InterPro" id="IPR045390">
    <property type="entry name" value="ABC-3C_MC3"/>
</dbReference>
<evidence type="ECO:0000313" key="2">
    <source>
        <dbReference type="Proteomes" id="UP000516439"/>
    </source>
</evidence>
<accession>A0ABX6TPC2</accession>
<dbReference type="RefSeq" id="WP_190328834.1">
    <property type="nucleotide sequence ID" value="NZ_CP061171.1"/>
</dbReference>
<reference evidence="1 2" key="1">
    <citation type="submission" date="2020-09" db="EMBL/GenBank/DDBJ databases">
        <title>Pedobacter sp. SW-16 isolated from soil near Yeocheon.</title>
        <authorList>
            <person name="Im H.S."/>
            <person name="Joung Y."/>
            <person name="Lee S.-S."/>
        </authorList>
    </citation>
    <scope>NUCLEOTIDE SEQUENCE [LARGE SCALE GENOMIC DNA]</scope>
    <source>
        <strain evidence="1 2">SW-16</strain>
    </source>
</reference>
<protein>
    <submittedName>
        <fullName evidence="1">Uncharacterized protein</fullName>
    </submittedName>
</protein>
<proteinExistence type="predicted"/>
<dbReference type="Proteomes" id="UP000516439">
    <property type="component" value="Chromosome"/>
</dbReference>
<evidence type="ECO:0000313" key="1">
    <source>
        <dbReference type="EMBL" id="QNR86755.1"/>
    </source>
</evidence>